<evidence type="ECO:0000256" key="2">
    <source>
        <dbReference type="ARBA" id="ARBA00009045"/>
    </source>
</evidence>
<dbReference type="EMBL" id="BAAANS010000098">
    <property type="protein sequence ID" value="GAA2124112.1"/>
    <property type="molecule type" value="Genomic_DNA"/>
</dbReference>
<dbReference type="InterPro" id="IPR022764">
    <property type="entry name" value="Peptidase_S54_rhomboid_dom"/>
</dbReference>
<comment type="similarity">
    <text evidence="2">Belongs to the peptidase S54 family.</text>
</comment>
<feature type="transmembrane region" description="Helical" evidence="8">
    <location>
        <begin position="291"/>
        <end position="311"/>
    </location>
</feature>
<dbReference type="InterPro" id="IPR050925">
    <property type="entry name" value="Rhomboid_protease_S54"/>
</dbReference>
<evidence type="ECO:0000313" key="11">
    <source>
        <dbReference type="Proteomes" id="UP001500897"/>
    </source>
</evidence>
<evidence type="ECO:0000256" key="5">
    <source>
        <dbReference type="ARBA" id="ARBA00022989"/>
    </source>
</evidence>
<feature type="transmembrane region" description="Helical" evidence="8">
    <location>
        <begin position="203"/>
        <end position="223"/>
    </location>
</feature>
<feature type="domain" description="Peptidase S54 rhomboid" evidence="9">
    <location>
        <begin position="137"/>
        <end position="278"/>
    </location>
</feature>
<dbReference type="PANTHER" id="PTHR43731:SF14">
    <property type="entry name" value="PRESENILIN-ASSOCIATED RHOMBOID-LIKE PROTEIN, MITOCHONDRIAL"/>
    <property type="match status" value="1"/>
</dbReference>
<evidence type="ECO:0000259" key="9">
    <source>
        <dbReference type="Pfam" id="PF01694"/>
    </source>
</evidence>
<protein>
    <submittedName>
        <fullName evidence="10">Rhomboid family intramembrane serine protease</fullName>
    </submittedName>
</protein>
<gene>
    <name evidence="10" type="ORF">GCM10009759_75600</name>
</gene>
<keyword evidence="5 8" id="KW-1133">Transmembrane helix</keyword>
<organism evidence="10 11">
    <name type="scientific">Kitasatospora saccharophila</name>
    <dbReference type="NCBI Taxonomy" id="407973"/>
    <lineage>
        <taxon>Bacteria</taxon>
        <taxon>Bacillati</taxon>
        <taxon>Actinomycetota</taxon>
        <taxon>Actinomycetes</taxon>
        <taxon>Kitasatosporales</taxon>
        <taxon>Streptomycetaceae</taxon>
        <taxon>Kitasatospora</taxon>
    </lineage>
</organism>
<accession>A0ABN2Y9Q5</accession>
<dbReference type="Proteomes" id="UP001500897">
    <property type="component" value="Unassembled WGS sequence"/>
</dbReference>
<evidence type="ECO:0000256" key="1">
    <source>
        <dbReference type="ARBA" id="ARBA00004141"/>
    </source>
</evidence>
<feature type="transmembrane region" description="Helical" evidence="8">
    <location>
        <begin position="230"/>
        <end position="248"/>
    </location>
</feature>
<feature type="transmembrane region" description="Helical" evidence="8">
    <location>
        <begin position="147"/>
        <end position="166"/>
    </location>
</feature>
<evidence type="ECO:0000256" key="6">
    <source>
        <dbReference type="ARBA" id="ARBA00023136"/>
    </source>
</evidence>
<dbReference type="InterPro" id="IPR035952">
    <property type="entry name" value="Rhomboid-like_sf"/>
</dbReference>
<dbReference type="GO" id="GO:0006508">
    <property type="term" value="P:proteolysis"/>
    <property type="evidence" value="ECO:0007669"/>
    <property type="project" value="UniProtKB-KW"/>
</dbReference>
<name>A0ABN2Y9Q5_9ACTN</name>
<dbReference type="Pfam" id="PF01694">
    <property type="entry name" value="Rhomboid"/>
    <property type="match status" value="1"/>
</dbReference>
<keyword evidence="4" id="KW-0378">Hydrolase</keyword>
<evidence type="ECO:0000256" key="7">
    <source>
        <dbReference type="SAM" id="MobiDB-lite"/>
    </source>
</evidence>
<dbReference type="CDD" id="cd19756">
    <property type="entry name" value="Bbox2"/>
    <property type="match status" value="1"/>
</dbReference>
<evidence type="ECO:0000256" key="8">
    <source>
        <dbReference type="SAM" id="Phobius"/>
    </source>
</evidence>
<reference evidence="10 11" key="1">
    <citation type="journal article" date="2019" name="Int. J. Syst. Evol. Microbiol.">
        <title>The Global Catalogue of Microorganisms (GCM) 10K type strain sequencing project: providing services to taxonomists for standard genome sequencing and annotation.</title>
        <authorList>
            <consortium name="The Broad Institute Genomics Platform"/>
            <consortium name="The Broad Institute Genome Sequencing Center for Infectious Disease"/>
            <person name="Wu L."/>
            <person name="Ma J."/>
        </authorList>
    </citation>
    <scope>NUCLEOTIDE SEQUENCE [LARGE SCALE GENOMIC DNA]</scope>
    <source>
        <strain evidence="10 11">JCM 14559</strain>
    </source>
</reference>
<sequence length="313" mass="33004">MHPEEPVRPTSADGQGRGSGLPGCYRHPERETGVSCARCGRPVCPECMVPAAVGFQCPDCVHGADARQERARQRPRTSAGALLAIGDGALVTKVLIGINLAVFLLTQYLAPDWQLRLGMGSAASVWGARAGVAEGPTEWYRLLTGTFVHGGLLHVAMNMFSLWVLGPQLERVLGRLRFLALYLLAGLAGNAFAYLLIGQDMFTVGASGAIFGLLGATAVLFKVTRTPMQPVIALLVVNLVLTFALNGNGPVGADTITIDWRAHVGGLVMGAAVAVGMFYAPRERRNQVQGLTVAGGLVLILLMLLVGTARLPG</sequence>
<dbReference type="Gene3D" id="1.20.1540.10">
    <property type="entry name" value="Rhomboid-like"/>
    <property type="match status" value="1"/>
</dbReference>
<evidence type="ECO:0000256" key="4">
    <source>
        <dbReference type="ARBA" id="ARBA00022801"/>
    </source>
</evidence>
<feature type="transmembrane region" description="Helical" evidence="8">
    <location>
        <begin position="260"/>
        <end position="279"/>
    </location>
</feature>
<keyword evidence="10" id="KW-0645">Protease</keyword>
<comment type="subcellular location">
    <subcellularLocation>
        <location evidence="1">Membrane</location>
        <topology evidence="1">Multi-pass membrane protein</topology>
    </subcellularLocation>
</comment>
<keyword evidence="11" id="KW-1185">Reference proteome</keyword>
<keyword evidence="6 8" id="KW-0472">Membrane</keyword>
<keyword evidence="3 8" id="KW-0812">Transmembrane</keyword>
<dbReference type="PANTHER" id="PTHR43731">
    <property type="entry name" value="RHOMBOID PROTEASE"/>
    <property type="match status" value="1"/>
</dbReference>
<dbReference type="GO" id="GO:0008233">
    <property type="term" value="F:peptidase activity"/>
    <property type="evidence" value="ECO:0007669"/>
    <property type="project" value="UniProtKB-KW"/>
</dbReference>
<proteinExistence type="inferred from homology"/>
<comment type="caution">
    <text evidence="10">The sequence shown here is derived from an EMBL/GenBank/DDBJ whole genome shotgun (WGS) entry which is preliminary data.</text>
</comment>
<dbReference type="SUPFAM" id="SSF144091">
    <property type="entry name" value="Rhomboid-like"/>
    <property type="match status" value="1"/>
</dbReference>
<evidence type="ECO:0000313" key="10">
    <source>
        <dbReference type="EMBL" id="GAA2124112.1"/>
    </source>
</evidence>
<dbReference type="RefSeq" id="WP_344559010.1">
    <property type="nucleotide sequence ID" value="NZ_BAAANS010000098.1"/>
</dbReference>
<evidence type="ECO:0000256" key="3">
    <source>
        <dbReference type="ARBA" id="ARBA00022692"/>
    </source>
</evidence>
<feature type="region of interest" description="Disordered" evidence="7">
    <location>
        <begin position="1"/>
        <end position="24"/>
    </location>
</feature>
<feature type="transmembrane region" description="Helical" evidence="8">
    <location>
        <begin position="80"/>
        <end position="110"/>
    </location>
</feature>
<feature type="transmembrane region" description="Helical" evidence="8">
    <location>
        <begin position="178"/>
        <end position="197"/>
    </location>
</feature>